<sequence>MAVECWWCGDPSLPGDHLRTAVHRDVEERLLGLRQEWKVRWLDIPRCRRCRHGHALDRAVRYVLVGSFAVTGLMLLAWGASRAAGEVWADEWQLVVPVAWTLTWWILWWWIRLGRWRWTAPKPENHADDHPVVLSLFAEGWLPGAGPRSGERPTDRE</sequence>
<keyword evidence="1" id="KW-1133">Transmembrane helix</keyword>
<dbReference type="Proteomes" id="UP000321617">
    <property type="component" value="Unassembled WGS sequence"/>
</dbReference>
<evidence type="ECO:0000313" key="3">
    <source>
        <dbReference type="Proteomes" id="UP000321617"/>
    </source>
</evidence>
<keyword evidence="3" id="KW-1185">Reference proteome</keyword>
<evidence type="ECO:0000256" key="1">
    <source>
        <dbReference type="SAM" id="Phobius"/>
    </source>
</evidence>
<comment type="caution">
    <text evidence="2">The sequence shown here is derived from an EMBL/GenBank/DDBJ whole genome shotgun (WGS) entry which is preliminary data.</text>
</comment>
<organism evidence="2 3">
    <name type="scientific">Stackebrandtia albiflava</name>
    <dbReference type="NCBI Taxonomy" id="406432"/>
    <lineage>
        <taxon>Bacteria</taxon>
        <taxon>Bacillati</taxon>
        <taxon>Actinomycetota</taxon>
        <taxon>Actinomycetes</taxon>
        <taxon>Glycomycetales</taxon>
        <taxon>Glycomycetaceae</taxon>
        <taxon>Stackebrandtia</taxon>
    </lineage>
</organism>
<feature type="transmembrane region" description="Helical" evidence="1">
    <location>
        <begin position="92"/>
        <end position="111"/>
    </location>
</feature>
<dbReference type="RefSeq" id="WP_147138496.1">
    <property type="nucleotide sequence ID" value="NZ_BAABIJ010000002.1"/>
</dbReference>
<keyword evidence="1" id="KW-0472">Membrane</keyword>
<evidence type="ECO:0000313" key="2">
    <source>
        <dbReference type="EMBL" id="TWJ11850.1"/>
    </source>
</evidence>
<name>A0A562V1Q1_9ACTN</name>
<keyword evidence="1" id="KW-0812">Transmembrane</keyword>
<dbReference type="AlphaFoldDB" id="A0A562V1Q1"/>
<dbReference type="EMBL" id="VLLL01000006">
    <property type="protein sequence ID" value="TWJ11850.1"/>
    <property type="molecule type" value="Genomic_DNA"/>
</dbReference>
<accession>A0A562V1Q1</accession>
<proteinExistence type="predicted"/>
<reference evidence="2 3" key="1">
    <citation type="journal article" date="2013" name="Stand. Genomic Sci.">
        <title>Genomic Encyclopedia of Type Strains, Phase I: The one thousand microbial genomes (KMG-I) project.</title>
        <authorList>
            <person name="Kyrpides N.C."/>
            <person name="Woyke T."/>
            <person name="Eisen J.A."/>
            <person name="Garrity G."/>
            <person name="Lilburn T.G."/>
            <person name="Beck B.J."/>
            <person name="Whitman W.B."/>
            <person name="Hugenholtz P."/>
            <person name="Klenk H.P."/>
        </authorList>
    </citation>
    <scope>NUCLEOTIDE SEQUENCE [LARGE SCALE GENOMIC DNA]</scope>
    <source>
        <strain evidence="2 3">DSM 45044</strain>
    </source>
</reference>
<gene>
    <name evidence="2" type="ORF">LX16_2587</name>
</gene>
<protein>
    <submittedName>
        <fullName evidence="2">Uncharacterized protein</fullName>
    </submittedName>
</protein>
<feature type="transmembrane region" description="Helical" evidence="1">
    <location>
        <begin position="59"/>
        <end position="80"/>
    </location>
</feature>
<dbReference type="OrthoDB" id="4170780at2"/>